<proteinExistence type="predicted"/>
<name>A0ABS1TJC0_9CLOT</name>
<gene>
    <name evidence="1" type="ORF">JK636_22235</name>
</gene>
<evidence type="ECO:0000313" key="1">
    <source>
        <dbReference type="EMBL" id="MBL4938434.1"/>
    </source>
</evidence>
<dbReference type="RefSeq" id="WP_202751174.1">
    <property type="nucleotide sequence ID" value="NZ_JAESWC010000019.1"/>
</dbReference>
<comment type="caution">
    <text evidence="1">The sequence shown here is derived from an EMBL/GenBank/DDBJ whole genome shotgun (WGS) entry which is preliminary data.</text>
</comment>
<dbReference type="EMBL" id="JAESWC010000019">
    <property type="protein sequence ID" value="MBL4938434.1"/>
    <property type="molecule type" value="Genomic_DNA"/>
</dbReference>
<evidence type="ECO:0000313" key="2">
    <source>
        <dbReference type="Proteomes" id="UP000632377"/>
    </source>
</evidence>
<sequence length="63" mass="6918">MENSVSENELMMVAVNCPGYEPTVSNVTNAIGADNCKSCDNCHNWQEHKCVVNLFDPVLSSLD</sequence>
<organism evidence="1 2">
    <name type="scientific">Clostridium rhizosphaerae</name>
    <dbReference type="NCBI Taxonomy" id="2803861"/>
    <lineage>
        <taxon>Bacteria</taxon>
        <taxon>Bacillati</taxon>
        <taxon>Bacillota</taxon>
        <taxon>Clostridia</taxon>
        <taxon>Eubacteriales</taxon>
        <taxon>Clostridiaceae</taxon>
        <taxon>Clostridium</taxon>
    </lineage>
</organism>
<dbReference type="Proteomes" id="UP000632377">
    <property type="component" value="Unassembled WGS sequence"/>
</dbReference>
<reference evidence="1 2" key="1">
    <citation type="submission" date="2021-01" db="EMBL/GenBank/DDBJ databases">
        <title>Genome public.</title>
        <authorList>
            <person name="Liu C."/>
            <person name="Sun Q."/>
        </authorList>
    </citation>
    <scope>NUCLEOTIDE SEQUENCE [LARGE SCALE GENOMIC DNA]</scope>
    <source>
        <strain evidence="1 2">YIM B02515</strain>
    </source>
</reference>
<accession>A0ABS1TJC0</accession>
<protein>
    <submittedName>
        <fullName evidence="1">Uncharacterized protein</fullName>
    </submittedName>
</protein>
<keyword evidence="2" id="KW-1185">Reference proteome</keyword>